<feature type="compositionally biased region" description="Basic residues" evidence="1">
    <location>
        <begin position="145"/>
        <end position="162"/>
    </location>
</feature>
<evidence type="ECO:0000256" key="1">
    <source>
        <dbReference type="SAM" id="MobiDB-lite"/>
    </source>
</evidence>
<dbReference type="InterPro" id="IPR027417">
    <property type="entry name" value="P-loop_NTPase"/>
</dbReference>
<dbReference type="SUPFAM" id="SSF52540">
    <property type="entry name" value="P-loop containing nucleoside triphosphate hydrolases"/>
    <property type="match status" value="1"/>
</dbReference>
<gene>
    <name evidence="3" type="ORF">G3I59_47220</name>
</gene>
<organism evidence="3 4">
    <name type="scientific">Amycolatopsis rubida</name>
    <dbReference type="NCBI Taxonomy" id="112413"/>
    <lineage>
        <taxon>Bacteria</taxon>
        <taxon>Bacillati</taxon>
        <taxon>Actinomycetota</taxon>
        <taxon>Actinomycetes</taxon>
        <taxon>Pseudonocardiales</taxon>
        <taxon>Pseudonocardiaceae</taxon>
        <taxon>Amycolatopsis</taxon>
    </lineage>
</organism>
<dbReference type="InterPro" id="IPR011545">
    <property type="entry name" value="DEAD/DEAH_box_helicase_dom"/>
</dbReference>
<dbReference type="Proteomes" id="UP000470404">
    <property type="component" value="Unassembled WGS sequence"/>
</dbReference>
<dbReference type="Gene3D" id="3.40.50.300">
    <property type="entry name" value="P-loop containing nucleotide triphosphate hydrolases"/>
    <property type="match status" value="1"/>
</dbReference>
<keyword evidence="3" id="KW-0547">Nucleotide-binding</keyword>
<dbReference type="EMBL" id="JAAGNC010000223">
    <property type="protein sequence ID" value="NEC62986.1"/>
    <property type="molecule type" value="Genomic_DNA"/>
</dbReference>
<proteinExistence type="predicted"/>
<dbReference type="Pfam" id="PF00270">
    <property type="entry name" value="DEAD"/>
    <property type="match status" value="1"/>
</dbReference>
<evidence type="ECO:0000313" key="3">
    <source>
        <dbReference type="EMBL" id="NEC62986.1"/>
    </source>
</evidence>
<keyword evidence="3" id="KW-0378">Hydrolase</keyword>
<dbReference type="GO" id="GO:0004386">
    <property type="term" value="F:helicase activity"/>
    <property type="evidence" value="ECO:0007669"/>
    <property type="project" value="UniProtKB-KW"/>
</dbReference>
<keyword evidence="3" id="KW-0067">ATP-binding</keyword>
<evidence type="ECO:0000313" key="4">
    <source>
        <dbReference type="Proteomes" id="UP000470404"/>
    </source>
</evidence>
<accession>A0ABX0C5N6</accession>
<reference evidence="3 4" key="1">
    <citation type="submission" date="2020-01" db="EMBL/GenBank/DDBJ databases">
        <title>Insect and environment-associated Actinomycetes.</title>
        <authorList>
            <person name="Currrie C."/>
            <person name="Chevrette M."/>
            <person name="Carlson C."/>
            <person name="Stubbendieck R."/>
            <person name="Wendt-Pienkowski E."/>
        </authorList>
    </citation>
    <scope>NUCLEOTIDE SEQUENCE [LARGE SCALE GENOMIC DNA]</scope>
    <source>
        <strain evidence="3 4">SID8386</strain>
    </source>
</reference>
<name>A0ABX0C5N6_9PSEU</name>
<sequence length="162" mass="17890">MAKPDFEQNLVDFGSATFTELRPGQAQVLAAYADQHLDTADLAIEMPTGEGKTLLALLIADHALSRGWSVAYLTGTRQLAERVEKEAEDLGLETLRFAAKDYGGAKLDDYHQAQAVGVMNYWVTPAGPGRSRRRPRSGRSDRRAANGRRRRSGPRPRVVGRR</sequence>
<feature type="region of interest" description="Disordered" evidence="1">
    <location>
        <begin position="124"/>
        <end position="162"/>
    </location>
</feature>
<comment type="caution">
    <text evidence="3">The sequence shown here is derived from an EMBL/GenBank/DDBJ whole genome shotgun (WGS) entry which is preliminary data.</text>
</comment>
<feature type="domain" description="DEAD/DEAH-box helicase" evidence="2">
    <location>
        <begin position="23"/>
        <end position="109"/>
    </location>
</feature>
<keyword evidence="4" id="KW-1185">Reference proteome</keyword>
<evidence type="ECO:0000259" key="2">
    <source>
        <dbReference type="Pfam" id="PF00270"/>
    </source>
</evidence>
<keyword evidence="3" id="KW-0347">Helicase</keyword>
<protein>
    <submittedName>
        <fullName evidence="3">DEAD/DEAH box helicase family protein</fullName>
    </submittedName>
</protein>